<feature type="transmembrane region" description="Helical" evidence="8">
    <location>
        <begin position="172"/>
        <end position="191"/>
    </location>
</feature>
<evidence type="ECO:0000256" key="3">
    <source>
        <dbReference type="ARBA" id="ARBA00022475"/>
    </source>
</evidence>
<keyword evidence="11" id="KW-1185">Reference proteome</keyword>
<evidence type="ECO:0000256" key="4">
    <source>
        <dbReference type="ARBA" id="ARBA00022692"/>
    </source>
</evidence>
<dbReference type="Pfam" id="PF09335">
    <property type="entry name" value="VTT_dom"/>
    <property type="match status" value="1"/>
</dbReference>
<evidence type="ECO:0000256" key="6">
    <source>
        <dbReference type="ARBA" id="ARBA00023136"/>
    </source>
</evidence>
<evidence type="ECO:0000256" key="1">
    <source>
        <dbReference type="ARBA" id="ARBA00004651"/>
    </source>
</evidence>
<dbReference type="RefSeq" id="WP_241913346.1">
    <property type="nucleotide sequence ID" value="NZ_CP093326.1"/>
</dbReference>
<gene>
    <name evidence="10" type="ORF">MNQ99_14030</name>
</gene>
<sequence length="284" mass="29684">MQTFMDALSVFIIDAAAQWWIYPLLLALCLIDGIFPPVPSESVVVALAAIAVSAGAPNIWLVVAVAAAGAIAGDNIAYLIGRSIGADRFRWMQRPRVAAAFAWARRELDRRGALLILGARYIPVGRVAVNMTAGATGYNHRKFVLFSVVAGISWALYSVGIGALAGQWFHDHTLLAAGLAVVLALLLGLALDHGLKLAGRRHAARLRAAAQATHSSTYGSAEPAGAGQQATHDAGPAGSAGASVQGRRHPGDQPPGTGSRTVRFEPHQPVAVPSRNRSTAALDD</sequence>
<comment type="similarity">
    <text evidence="2">Belongs to the DedA family.</text>
</comment>
<dbReference type="EMBL" id="CP093326">
    <property type="protein sequence ID" value="UNK45053.1"/>
    <property type="molecule type" value="Genomic_DNA"/>
</dbReference>
<dbReference type="InterPro" id="IPR032816">
    <property type="entry name" value="VTT_dom"/>
</dbReference>
<evidence type="ECO:0000259" key="9">
    <source>
        <dbReference type="Pfam" id="PF09335"/>
    </source>
</evidence>
<evidence type="ECO:0000313" key="10">
    <source>
        <dbReference type="EMBL" id="UNK45053.1"/>
    </source>
</evidence>
<dbReference type="Proteomes" id="UP000829069">
    <property type="component" value="Chromosome"/>
</dbReference>
<evidence type="ECO:0000256" key="2">
    <source>
        <dbReference type="ARBA" id="ARBA00010792"/>
    </source>
</evidence>
<feature type="transmembrane region" description="Helical" evidence="8">
    <location>
        <begin position="143"/>
        <end position="166"/>
    </location>
</feature>
<protein>
    <submittedName>
        <fullName evidence="10">VTT domain-containing protein</fullName>
    </submittedName>
</protein>
<evidence type="ECO:0000256" key="8">
    <source>
        <dbReference type="SAM" id="Phobius"/>
    </source>
</evidence>
<name>A0ABY3W905_9MICC</name>
<feature type="domain" description="VTT" evidence="9">
    <location>
        <begin position="38"/>
        <end position="163"/>
    </location>
</feature>
<proteinExistence type="inferred from homology"/>
<accession>A0ABY3W905</accession>
<reference evidence="10 11" key="1">
    <citation type="submission" date="2022-03" db="EMBL/GenBank/DDBJ databases">
        <title>Isotopic signatures of nitrous oxide derived from detoxification processes.</title>
        <authorList>
            <person name="Behrendt U."/>
            <person name="Buchen C."/>
            <person name="Well R."/>
            <person name="Ulrich A."/>
            <person name="Rohe L."/>
            <person name="Kolb S."/>
            <person name="Schloter M."/>
            <person name="Horn M.A."/>
            <person name="Augustin J."/>
        </authorList>
    </citation>
    <scope>NUCLEOTIDE SEQUENCE [LARGE SCALE GENOMIC DNA]</scope>
    <source>
        <strain evidence="10 11">S4-C24</strain>
    </source>
</reference>
<dbReference type="PANTHER" id="PTHR42709:SF6">
    <property type="entry name" value="UNDECAPRENYL PHOSPHATE TRANSPORTER A"/>
    <property type="match status" value="1"/>
</dbReference>
<keyword evidence="3" id="KW-1003">Cell membrane</keyword>
<dbReference type="PANTHER" id="PTHR42709">
    <property type="entry name" value="ALKALINE PHOSPHATASE LIKE PROTEIN"/>
    <property type="match status" value="1"/>
</dbReference>
<keyword evidence="4 8" id="KW-0812">Transmembrane</keyword>
<evidence type="ECO:0000256" key="7">
    <source>
        <dbReference type="SAM" id="MobiDB-lite"/>
    </source>
</evidence>
<evidence type="ECO:0000313" key="11">
    <source>
        <dbReference type="Proteomes" id="UP000829069"/>
    </source>
</evidence>
<keyword evidence="6 8" id="KW-0472">Membrane</keyword>
<dbReference type="InterPro" id="IPR051311">
    <property type="entry name" value="DedA_domain"/>
</dbReference>
<evidence type="ECO:0000256" key="5">
    <source>
        <dbReference type="ARBA" id="ARBA00022989"/>
    </source>
</evidence>
<feature type="region of interest" description="Disordered" evidence="7">
    <location>
        <begin position="214"/>
        <end position="284"/>
    </location>
</feature>
<feature type="compositionally biased region" description="Polar residues" evidence="7">
    <location>
        <begin position="275"/>
        <end position="284"/>
    </location>
</feature>
<keyword evidence="5 8" id="KW-1133">Transmembrane helix</keyword>
<organism evidence="10 11">
    <name type="scientific">Arthrobacter sulfonylureivorans</name>
    <dbReference type="NCBI Taxonomy" id="2486855"/>
    <lineage>
        <taxon>Bacteria</taxon>
        <taxon>Bacillati</taxon>
        <taxon>Actinomycetota</taxon>
        <taxon>Actinomycetes</taxon>
        <taxon>Micrococcales</taxon>
        <taxon>Micrococcaceae</taxon>
        <taxon>Arthrobacter</taxon>
    </lineage>
</organism>
<comment type="subcellular location">
    <subcellularLocation>
        <location evidence="1">Cell membrane</location>
        <topology evidence="1">Multi-pass membrane protein</topology>
    </subcellularLocation>
</comment>